<keyword evidence="11" id="KW-0418">Kinase</keyword>
<keyword evidence="10 18" id="KW-0547">Nucleotide-binding</keyword>
<comment type="similarity">
    <text evidence="2">In the N-terminal section; belongs to the leguminous lectin family.</text>
</comment>
<dbReference type="GO" id="GO:0004674">
    <property type="term" value="F:protein serine/threonine kinase activity"/>
    <property type="evidence" value="ECO:0007669"/>
    <property type="project" value="UniProtKB-KW"/>
</dbReference>
<evidence type="ECO:0000313" key="24">
    <source>
        <dbReference type="Proteomes" id="UP000594263"/>
    </source>
</evidence>
<protein>
    <recommendedName>
        <fullName evidence="4">non-specific serine/threonine protein kinase</fullName>
        <ecNumber evidence="4">2.7.11.1</ecNumber>
    </recommendedName>
</protein>
<keyword evidence="12 18" id="KW-0067">ATP-binding</keyword>
<evidence type="ECO:0000256" key="20">
    <source>
        <dbReference type="SAM" id="Phobius"/>
    </source>
</evidence>
<dbReference type="Proteomes" id="UP000594263">
    <property type="component" value="Unplaced"/>
</dbReference>
<evidence type="ECO:0000256" key="6">
    <source>
        <dbReference type="ARBA" id="ARBA00022679"/>
    </source>
</evidence>
<dbReference type="AlphaFoldDB" id="A0A7N0T8V1"/>
<evidence type="ECO:0000256" key="3">
    <source>
        <dbReference type="ARBA" id="ARBA00010217"/>
    </source>
</evidence>
<evidence type="ECO:0000256" key="13">
    <source>
        <dbReference type="ARBA" id="ARBA00022989"/>
    </source>
</evidence>
<keyword evidence="8 21" id="KW-0732">Signal</keyword>
<dbReference type="SUPFAM" id="SSF49899">
    <property type="entry name" value="Concanavalin A-like lectins/glucanases"/>
    <property type="match status" value="1"/>
</dbReference>
<dbReference type="GO" id="GO:0016020">
    <property type="term" value="C:membrane"/>
    <property type="evidence" value="ECO:0007669"/>
    <property type="project" value="UniProtKB-SubCell"/>
</dbReference>
<evidence type="ECO:0000256" key="16">
    <source>
        <dbReference type="ARBA" id="ARBA00047899"/>
    </source>
</evidence>
<dbReference type="GO" id="GO:0030246">
    <property type="term" value="F:carbohydrate binding"/>
    <property type="evidence" value="ECO:0007669"/>
    <property type="project" value="UniProtKB-KW"/>
</dbReference>
<evidence type="ECO:0000256" key="21">
    <source>
        <dbReference type="SAM" id="SignalP"/>
    </source>
</evidence>
<evidence type="ECO:0000256" key="5">
    <source>
        <dbReference type="ARBA" id="ARBA00022527"/>
    </source>
</evidence>
<feature type="compositionally biased region" description="Polar residues" evidence="19">
    <location>
        <begin position="687"/>
        <end position="697"/>
    </location>
</feature>
<dbReference type="Pfam" id="PF00069">
    <property type="entry name" value="Pkinase"/>
    <property type="match status" value="1"/>
</dbReference>
<dbReference type="InterPro" id="IPR017441">
    <property type="entry name" value="Protein_kinase_ATP_BS"/>
</dbReference>
<evidence type="ECO:0000256" key="18">
    <source>
        <dbReference type="PROSITE-ProRule" id="PRU10141"/>
    </source>
</evidence>
<dbReference type="InterPro" id="IPR050528">
    <property type="entry name" value="L-type_Lectin-RKs"/>
</dbReference>
<dbReference type="PROSITE" id="PS00108">
    <property type="entry name" value="PROTEIN_KINASE_ST"/>
    <property type="match status" value="1"/>
</dbReference>
<keyword evidence="7 20" id="KW-0812">Transmembrane</keyword>
<feature type="region of interest" description="Disordered" evidence="19">
    <location>
        <begin position="673"/>
        <end position="697"/>
    </location>
</feature>
<evidence type="ECO:0000256" key="12">
    <source>
        <dbReference type="ARBA" id="ARBA00022840"/>
    </source>
</evidence>
<evidence type="ECO:0000256" key="17">
    <source>
        <dbReference type="ARBA" id="ARBA00048679"/>
    </source>
</evidence>
<evidence type="ECO:0000256" key="14">
    <source>
        <dbReference type="ARBA" id="ARBA00023136"/>
    </source>
</evidence>
<keyword evidence="6" id="KW-0808">Transferase</keyword>
<dbReference type="Pfam" id="PF00139">
    <property type="entry name" value="Lectin_legB"/>
    <property type="match status" value="1"/>
</dbReference>
<keyword evidence="15" id="KW-0675">Receptor</keyword>
<dbReference type="InterPro" id="IPR001220">
    <property type="entry name" value="Legume_lectin_dom"/>
</dbReference>
<dbReference type="CDD" id="cd14066">
    <property type="entry name" value="STKc_IRAK"/>
    <property type="match status" value="1"/>
</dbReference>
<dbReference type="PANTHER" id="PTHR27007">
    <property type="match status" value="1"/>
</dbReference>
<evidence type="ECO:0000256" key="1">
    <source>
        <dbReference type="ARBA" id="ARBA00004479"/>
    </source>
</evidence>
<dbReference type="InterPro" id="IPR008271">
    <property type="entry name" value="Ser/Thr_kinase_AS"/>
</dbReference>
<keyword evidence="14 20" id="KW-0472">Membrane</keyword>
<evidence type="ECO:0000313" key="23">
    <source>
        <dbReference type="EnsemblPlants" id="Kaladp0024s0871.1.v1.1.CDS.1"/>
    </source>
</evidence>
<dbReference type="CDD" id="cd06899">
    <property type="entry name" value="lectin_legume_LecRK_Arcelin_ConA"/>
    <property type="match status" value="1"/>
</dbReference>
<dbReference type="GO" id="GO:0005524">
    <property type="term" value="F:ATP binding"/>
    <property type="evidence" value="ECO:0007669"/>
    <property type="project" value="UniProtKB-UniRule"/>
</dbReference>
<evidence type="ECO:0000256" key="4">
    <source>
        <dbReference type="ARBA" id="ARBA00012513"/>
    </source>
</evidence>
<accession>A0A7N0T8V1</accession>
<dbReference type="Gene3D" id="1.10.510.10">
    <property type="entry name" value="Transferase(Phosphotransferase) domain 1"/>
    <property type="match status" value="1"/>
</dbReference>
<dbReference type="InterPro" id="IPR000719">
    <property type="entry name" value="Prot_kinase_dom"/>
</dbReference>
<evidence type="ECO:0000256" key="7">
    <source>
        <dbReference type="ARBA" id="ARBA00022692"/>
    </source>
</evidence>
<dbReference type="SMART" id="SM00220">
    <property type="entry name" value="S_TKc"/>
    <property type="match status" value="1"/>
</dbReference>
<evidence type="ECO:0000256" key="8">
    <source>
        <dbReference type="ARBA" id="ARBA00022729"/>
    </source>
</evidence>
<comment type="similarity">
    <text evidence="3">In the C-terminal section; belongs to the protein kinase superfamily. Ser/Thr protein kinase family.</text>
</comment>
<dbReference type="InterPro" id="IPR013320">
    <property type="entry name" value="ConA-like_dom_sf"/>
</dbReference>
<dbReference type="SUPFAM" id="SSF56112">
    <property type="entry name" value="Protein kinase-like (PK-like)"/>
    <property type="match status" value="1"/>
</dbReference>
<dbReference type="EnsemblPlants" id="Kaladp0024s0871.1.v1.1">
    <property type="protein sequence ID" value="Kaladp0024s0871.1.v1.1.CDS.1"/>
    <property type="gene ID" value="Kaladp0024s0871.v1.1"/>
</dbReference>
<dbReference type="FunFam" id="3.30.200.20:FF:000178">
    <property type="entry name" value="serine/threonine-protein kinase PBS1-like"/>
    <property type="match status" value="1"/>
</dbReference>
<comment type="catalytic activity">
    <reaction evidence="16">
        <text>L-threonyl-[protein] + ATP = O-phospho-L-threonyl-[protein] + ADP + H(+)</text>
        <dbReference type="Rhea" id="RHEA:46608"/>
        <dbReference type="Rhea" id="RHEA-COMP:11060"/>
        <dbReference type="Rhea" id="RHEA-COMP:11605"/>
        <dbReference type="ChEBI" id="CHEBI:15378"/>
        <dbReference type="ChEBI" id="CHEBI:30013"/>
        <dbReference type="ChEBI" id="CHEBI:30616"/>
        <dbReference type="ChEBI" id="CHEBI:61977"/>
        <dbReference type="ChEBI" id="CHEBI:456216"/>
        <dbReference type="EC" id="2.7.11.1"/>
    </reaction>
</comment>
<proteinExistence type="inferred from homology"/>
<keyword evidence="5" id="KW-0723">Serine/threonine-protein kinase</keyword>
<evidence type="ECO:0000256" key="2">
    <source>
        <dbReference type="ARBA" id="ARBA00008536"/>
    </source>
</evidence>
<dbReference type="Gene3D" id="2.60.120.200">
    <property type="match status" value="1"/>
</dbReference>
<evidence type="ECO:0000256" key="10">
    <source>
        <dbReference type="ARBA" id="ARBA00022741"/>
    </source>
</evidence>
<comment type="catalytic activity">
    <reaction evidence="17">
        <text>L-seryl-[protein] + ATP = O-phospho-L-seryl-[protein] + ADP + H(+)</text>
        <dbReference type="Rhea" id="RHEA:17989"/>
        <dbReference type="Rhea" id="RHEA-COMP:9863"/>
        <dbReference type="Rhea" id="RHEA-COMP:11604"/>
        <dbReference type="ChEBI" id="CHEBI:15378"/>
        <dbReference type="ChEBI" id="CHEBI:29999"/>
        <dbReference type="ChEBI" id="CHEBI:30616"/>
        <dbReference type="ChEBI" id="CHEBI:83421"/>
        <dbReference type="ChEBI" id="CHEBI:456216"/>
        <dbReference type="EC" id="2.7.11.1"/>
    </reaction>
</comment>
<evidence type="ECO:0000256" key="9">
    <source>
        <dbReference type="ARBA" id="ARBA00022734"/>
    </source>
</evidence>
<dbReference type="Gramene" id="Kaladp0024s0871.1.v1.1">
    <property type="protein sequence ID" value="Kaladp0024s0871.1.v1.1.CDS.1"/>
    <property type="gene ID" value="Kaladp0024s0871.v1.1"/>
</dbReference>
<feature type="binding site" evidence="18">
    <location>
        <position position="387"/>
    </location>
    <ligand>
        <name>ATP</name>
        <dbReference type="ChEBI" id="CHEBI:30616"/>
    </ligand>
</feature>
<evidence type="ECO:0000256" key="19">
    <source>
        <dbReference type="SAM" id="MobiDB-lite"/>
    </source>
</evidence>
<evidence type="ECO:0000256" key="15">
    <source>
        <dbReference type="ARBA" id="ARBA00023170"/>
    </source>
</evidence>
<sequence>MAAALLFLLIFLLINYSPAAQSEGSNEFIYNGFNGSALSLFGASEVVGNGALMLTNLTSDDIGRAFYPEPMQMFQDSNSSKRPFNFSTYFVFSMIPPANAKGGYGIAFVVSPSTDFPGAKGEHYLGVFNSSDTAEEPDRSILAVEFDTVNRENENYDRTGNHVGINLNNITSLATRAAAYFIDEFRDEDFQMEEEPGVQAWIEYDGGKQVLSVTIAKMNMSKPLRPILSHQIPSSYFKKSMYMGFSASTGRKSSYHYILGWSLRMNGTAQQLNTSQLPAVKRVDSTAPPPPSPSSSYSPRVVGLIVSLTVVVIALGIWLFVVVWRRRMFGHEVLEDWEVDCPHRCRYKDLHMATKGFRDSEMIGAGGFGSVYKGVMPATGSLVAVKKIASNSIQGMREFVAEVESLGRLRHKHLVNLQGWCKRKNELLLVYDYVPNGSLDSLLYNHRSNLILTWETRLSILKGVAVGLLYLHEEWEKVVIHRDIKSNNVLIDADMNPRLGDFGLARLHDHDKASYTTNFVGTIGYIAPETARNGKASASADVFSYGVLMLEVACGRRPLDPDVPGSLMLVEWVIQCQQMGRILDAVDPRLSLDNDGVAEEMEFVLKLGLICSHQRAEARPSMRQVVRYLNRDGQLPGVEDYGESVSSHSADRFVMSRFLEGISSSTGQSVESESLARGSYGSLSHGGISTTSMRNGR</sequence>
<dbReference type="Gene3D" id="3.30.200.20">
    <property type="entry name" value="Phosphorylase Kinase, domain 1"/>
    <property type="match status" value="1"/>
</dbReference>
<evidence type="ECO:0000259" key="22">
    <source>
        <dbReference type="PROSITE" id="PS50011"/>
    </source>
</evidence>
<dbReference type="InterPro" id="IPR011009">
    <property type="entry name" value="Kinase-like_dom_sf"/>
</dbReference>
<evidence type="ECO:0000256" key="11">
    <source>
        <dbReference type="ARBA" id="ARBA00022777"/>
    </source>
</evidence>
<keyword evidence="9" id="KW-0430">Lectin</keyword>
<name>A0A7N0T8V1_KALFE</name>
<dbReference type="PROSITE" id="PS50011">
    <property type="entry name" value="PROTEIN_KINASE_DOM"/>
    <property type="match status" value="1"/>
</dbReference>
<feature type="chain" id="PRO_5029468856" description="non-specific serine/threonine protein kinase" evidence="21">
    <location>
        <begin position="20"/>
        <end position="697"/>
    </location>
</feature>
<dbReference type="EC" id="2.7.11.1" evidence="4"/>
<reference evidence="23" key="1">
    <citation type="submission" date="2021-01" db="UniProtKB">
        <authorList>
            <consortium name="EnsemblPlants"/>
        </authorList>
    </citation>
    <scope>IDENTIFICATION</scope>
</reference>
<keyword evidence="24" id="KW-1185">Reference proteome</keyword>
<comment type="subcellular location">
    <subcellularLocation>
        <location evidence="1">Membrane</location>
        <topology evidence="1">Single-pass type I membrane protein</topology>
    </subcellularLocation>
</comment>
<dbReference type="FunFam" id="1.10.510.10:FF:000108">
    <property type="entry name" value="L-type lectin-domain containing receptor kinase S.4"/>
    <property type="match status" value="1"/>
</dbReference>
<feature type="signal peptide" evidence="21">
    <location>
        <begin position="1"/>
        <end position="19"/>
    </location>
</feature>
<dbReference type="OMA" id="EDWELEC"/>
<feature type="transmembrane region" description="Helical" evidence="20">
    <location>
        <begin position="301"/>
        <end position="324"/>
    </location>
</feature>
<keyword evidence="13 20" id="KW-1133">Transmembrane helix</keyword>
<feature type="domain" description="Protein kinase" evidence="22">
    <location>
        <begin position="357"/>
        <end position="638"/>
    </location>
</feature>
<dbReference type="PROSITE" id="PS00107">
    <property type="entry name" value="PROTEIN_KINASE_ATP"/>
    <property type="match status" value="1"/>
</dbReference>
<organism evidence="23 24">
    <name type="scientific">Kalanchoe fedtschenkoi</name>
    <name type="common">Lavender scallops</name>
    <name type="synonym">South American air plant</name>
    <dbReference type="NCBI Taxonomy" id="63787"/>
    <lineage>
        <taxon>Eukaryota</taxon>
        <taxon>Viridiplantae</taxon>
        <taxon>Streptophyta</taxon>
        <taxon>Embryophyta</taxon>
        <taxon>Tracheophyta</taxon>
        <taxon>Spermatophyta</taxon>
        <taxon>Magnoliopsida</taxon>
        <taxon>eudicotyledons</taxon>
        <taxon>Gunneridae</taxon>
        <taxon>Pentapetalae</taxon>
        <taxon>Saxifragales</taxon>
        <taxon>Crassulaceae</taxon>
        <taxon>Kalanchoe</taxon>
    </lineage>
</organism>